<dbReference type="Proteomes" id="UP000826271">
    <property type="component" value="Unassembled WGS sequence"/>
</dbReference>
<evidence type="ECO:0000256" key="2">
    <source>
        <dbReference type="SAM" id="SignalP"/>
    </source>
</evidence>
<evidence type="ECO:0000313" key="4">
    <source>
        <dbReference type="Proteomes" id="UP000826271"/>
    </source>
</evidence>
<comment type="caution">
    <text evidence="3">The sequence shown here is derived from an EMBL/GenBank/DDBJ whole genome shotgun (WGS) entry which is preliminary data.</text>
</comment>
<feature type="compositionally biased region" description="Basic residues" evidence="1">
    <location>
        <begin position="119"/>
        <end position="130"/>
    </location>
</feature>
<evidence type="ECO:0000256" key="1">
    <source>
        <dbReference type="SAM" id="MobiDB-lite"/>
    </source>
</evidence>
<accession>A0AAV6WFT9</accession>
<keyword evidence="2" id="KW-0732">Signal</keyword>
<evidence type="ECO:0000313" key="3">
    <source>
        <dbReference type="EMBL" id="KAG8366856.1"/>
    </source>
</evidence>
<dbReference type="AlphaFoldDB" id="A0AAV6WFT9"/>
<feature type="signal peptide" evidence="2">
    <location>
        <begin position="1"/>
        <end position="23"/>
    </location>
</feature>
<feature type="compositionally biased region" description="Basic residues" evidence="1">
    <location>
        <begin position="75"/>
        <end position="87"/>
    </location>
</feature>
<name>A0AAV6WFT9_9LAMI</name>
<dbReference type="EMBL" id="WHWC01000016">
    <property type="protein sequence ID" value="KAG8366856.1"/>
    <property type="molecule type" value="Genomic_DNA"/>
</dbReference>
<proteinExistence type="predicted"/>
<reference evidence="3" key="1">
    <citation type="submission" date="2019-10" db="EMBL/GenBank/DDBJ databases">
        <authorList>
            <person name="Zhang R."/>
            <person name="Pan Y."/>
            <person name="Wang J."/>
            <person name="Ma R."/>
            <person name="Yu S."/>
        </authorList>
    </citation>
    <scope>NUCLEOTIDE SEQUENCE</scope>
    <source>
        <strain evidence="3">LA-IB0</strain>
        <tissue evidence="3">Leaf</tissue>
    </source>
</reference>
<feature type="region of interest" description="Disordered" evidence="1">
    <location>
        <begin position="47"/>
        <end position="180"/>
    </location>
</feature>
<sequence>MAIKSTLFLLAFVILATRMASYAEEMDDMESEHHHLAQELSYKDQLRAIKAPRYAPAPAPNQKRKRVTFRDPISKARKGPKPPKRGRPKIEFPPSEEVQTPPESPVNSSQPESPVRTLLKARIKPPKKSPRFPLPKIDPIYDPPVEGVQAPPQSPVGPQLKGDLNIETMDTSSQDEEDLD</sequence>
<organism evidence="3 4">
    <name type="scientific">Buddleja alternifolia</name>
    <dbReference type="NCBI Taxonomy" id="168488"/>
    <lineage>
        <taxon>Eukaryota</taxon>
        <taxon>Viridiplantae</taxon>
        <taxon>Streptophyta</taxon>
        <taxon>Embryophyta</taxon>
        <taxon>Tracheophyta</taxon>
        <taxon>Spermatophyta</taxon>
        <taxon>Magnoliopsida</taxon>
        <taxon>eudicotyledons</taxon>
        <taxon>Gunneridae</taxon>
        <taxon>Pentapetalae</taxon>
        <taxon>asterids</taxon>
        <taxon>lamiids</taxon>
        <taxon>Lamiales</taxon>
        <taxon>Scrophulariaceae</taxon>
        <taxon>Buddlejeae</taxon>
        <taxon>Buddleja</taxon>
    </lineage>
</organism>
<keyword evidence="4" id="KW-1185">Reference proteome</keyword>
<feature type="chain" id="PRO_5043787115" evidence="2">
    <location>
        <begin position="24"/>
        <end position="180"/>
    </location>
</feature>
<gene>
    <name evidence="3" type="ORF">BUALT_Bualt16G0011500</name>
</gene>
<protein>
    <submittedName>
        <fullName evidence="3">Uncharacterized protein</fullName>
    </submittedName>
</protein>